<accession>A0ABR2K1P2</accession>
<organism evidence="1 2">
    <name type="scientific">Tritrichomonas musculus</name>
    <dbReference type="NCBI Taxonomy" id="1915356"/>
    <lineage>
        <taxon>Eukaryota</taxon>
        <taxon>Metamonada</taxon>
        <taxon>Parabasalia</taxon>
        <taxon>Tritrichomonadida</taxon>
        <taxon>Tritrichomonadidae</taxon>
        <taxon>Tritrichomonas</taxon>
    </lineage>
</organism>
<evidence type="ECO:0000313" key="1">
    <source>
        <dbReference type="EMBL" id="KAK8884387.1"/>
    </source>
</evidence>
<protein>
    <recommendedName>
        <fullName evidence="3">Protein FAR1-RELATED SEQUENCE</fullName>
    </recommendedName>
</protein>
<reference evidence="1 2" key="1">
    <citation type="submission" date="2024-04" db="EMBL/GenBank/DDBJ databases">
        <title>Tritrichomonas musculus Genome.</title>
        <authorList>
            <person name="Alves-Ferreira E."/>
            <person name="Grigg M."/>
            <person name="Lorenzi H."/>
            <person name="Galac M."/>
        </authorList>
    </citation>
    <scope>NUCLEOTIDE SEQUENCE [LARGE SCALE GENOMIC DNA]</scope>
    <source>
        <strain evidence="1 2">EAF2021</strain>
    </source>
</reference>
<keyword evidence="2" id="KW-1185">Reference proteome</keyword>
<dbReference type="EMBL" id="JAPFFF010000008">
    <property type="protein sequence ID" value="KAK8884387.1"/>
    <property type="molecule type" value="Genomic_DNA"/>
</dbReference>
<evidence type="ECO:0000313" key="2">
    <source>
        <dbReference type="Proteomes" id="UP001470230"/>
    </source>
</evidence>
<evidence type="ECO:0008006" key="3">
    <source>
        <dbReference type="Google" id="ProtNLM"/>
    </source>
</evidence>
<dbReference type="Proteomes" id="UP001470230">
    <property type="component" value="Unassembled WGS sequence"/>
</dbReference>
<sequence length="115" mass="13924">MKSVNNEIIVEDFPKFNEVSMYSRVFHQMPSTSNSLEATHGHLNHALPRNHDFWRSVFHLYEELSMKYAMTNDRIQHNYNSRIRKMNSRIDIEMHRHITFYHTTIHHCDCSENKF</sequence>
<gene>
    <name evidence="1" type="ORF">M9Y10_043497</name>
</gene>
<comment type="caution">
    <text evidence="1">The sequence shown here is derived from an EMBL/GenBank/DDBJ whole genome shotgun (WGS) entry which is preliminary data.</text>
</comment>
<proteinExistence type="predicted"/>
<name>A0ABR2K1P2_9EUKA</name>